<keyword evidence="5 6" id="KW-0472">Membrane</keyword>
<evidence type="ECO:0000256" key="2">
    <source>
        <dbReference type="ARBA" id="ARBA00022475"/>
    </source>
</evidence>
<evidence type="ECO:0000313" key="8">
    <source>
        <dbReference type="Proteomes" id="UP000516057"/>
    </source>
</evidence>
<sequence length="222" mass="23121">MPDSHQLLMFVAAGWLLNLTPGPDVLYIVSNALRSGTRAGIVAGLGITAGCFVHIFAAAVGVGALLATSATAFTVLKWLGAAYLMWMGVRMLLSRPSGDGGSAAAIAAAQACAAEGATPLSKVFLGGFWTNVLNPKVAIFFLAFVPQFIAPGTENKALAFVLLGVLFNVNAIPVNSGWALAAGWMARRVGAVQRGMHWLDRVAGAMFIGFGLKLAFTDQPSR</sequence>
<protein>
    <submittedName>
        <fullName evidence="7">LysE family translocator</fullName>
    </submittedName>
</protein>
<evidence type="ECO:0000256" key="4">
    <source>
        <dbReference type="ARBA" id="ARBA00022989"/>
    </source>
</evidence>
<dbReference type="AlphaFoldDB" id="A0A7H0HBV3"/>
<evidence type="ECO:0000313" key="7">
    <source>
        <dbReference type="EMBL" id="QNP58019.1"/>
    </source>
</evidence>
<comment type="subcellular location">
    <subcellularLocation>
        <location evidence="1">Cell membrane</location>
        <topology evidence="1">Multi-pass membrane protein</topology>
    </subcellularLocation>
</comment>
<feature type="transmembrane region" description="Helical" evidence="6">
    <location>
        <begin position="157"/>
        <end position="186"/>
    </location>
</feature>
<dbReference type="Pfam" id="PF01810">
    <property type="entry name" value="LysE"/>
    <property type="match status" value="1"/>
</dbReference>
<evidence type="ECO:0000256" key="6">
    <source>
        <dbReference type="SAM" id="Phobius"/>
    </source>
</evidence>
<gene>
    <name evidence="7" type="ORF">H9L24_12950</name>
</gene>
<feature type="transmembrane region" description="Helical" evidence="6">
    <location>
        <begin position="41"/>
        <end position="60"/>
    </location>
</feature>
<feature type="transmembrane region" description="Helical" evidence="6">
    <location>
        <begin position="123"/>
        <end position="145"/>
    </location>
</feature>
<dbReference type="RefSeq" id="WP_187735014.1">
    <property type="nucleotide sequence ID" value="NZ_CP060790.1"/>
</dbReference>
<accession>A0A7H0HBV3</accession>
<dbReference type="KEGG" id="amon:H9L24_12950"/>
<feature type="transmembrane region" description="Helical" evidence="6">
    <location>
        <begin position="6"/>
        <end position="29"/>
    </location>
</feature>
<dbReference type="InterPro" id="IPR001123">
    <property type="entry name" value="LeuE-type"/>
</dbReference>
<name>A0A7H0HBV3_9BURK</name>
<dbReference type="PANTHER" id="PTHR30086:SF20">
    <property type="entry name" value="ARGININE EXPORTER PROTEIN ARGO-RELATED"/>
    <property type="match status" value="1"/>
</dbReference>
<proteinExistence type="predicted"/>
<organism evidence="7 8">
    <name type="scientific">Paenacidovorax monticola</name>
    <dbReference type="NCBI Taxonomy" id="1926868"/>
    <lineage>
        <taxon>Bacteria</taxon>
        <taxon>Pseudomonadati</taxon>
        <taxon>Pseudomonadota</taxon>
        <taxon>Betaproteobacteria</taxon>
        <taxon>Burkholderiales</taxon>
        <taxon>Comamonadaceae</taxon>
        <taxon>Paenacidovorax</taxon>
    </lineage>
</organism>
<dbReference type="PIRSF" id="PIRSF006324">
    <property type="entry name" value="LeuE"/>
    <property type="match status" value="1"/>
</dbReference>
<feature type="transmembrane region" description="Helical" evidence="6">
    <location>
        <begin position="66"/>
        <end position="86"/>
    </location>
</feature>
<keyword evidence="8" id="KW-1185">Reference proteome</keyword>
<keyword evidence="2" id="KW-1003">Cell membrane</keyword>
<feature type="transmembrane region" description="Helical" evidence="6">
    <location>
        <begin position="198"/>
        <end position="216"/>
    </location>
</feature>
<dbReference type="GO" id="GO:0015171">
    <property type="term" value="F:amino acid transmembrane transporter activity"/>
    <property type="evidence" value="ECO:0007669"/>
    <property type="project" value="TreeGrafter"/>
</dbReference>
<dbReference type="Proteomes" id="UP000516057">
    <property type="component" value="Chromosome"/>
</dbReference>
<evidence type="ECO:0000256" key="1">
    <source>
        <dbReference type="ARBA" id="ARBA00004651"/>
    </source>
</evidence>
<dbReference type="GO" id="GO:0005886">
    <property type="term" value="C:plasma membrane"/>
    <property type="evidence" value="ECO:0007669"/>
    <property type="project" value="UniProtKB-SubCell"/>
</dbReference>
<keyword evidence="3 6" id="KW-0812">Transmembrane</keyword>
<evidence type="ECO:0000256" key="5">
    <source>
        <dbReference type="ARBA" id="ARBA00023136"/>
    </source>
</evidence>
<dbReference type="EMBL" id="CP060790">
    <property type="protein sequence ID" value="QNP58019.1"/>
    <property type="molecule type" value="Genomic_DNA"/>
</dbReference>
<dbReference type="PANTHER" id="PTHR30086">
    <property type="entry name" value="ARGININE EXPORTER PROTEIN ARGO"/>
    <property type="match status" value="1"/>
</dbReference>
<keyword evidence="4 6" id="KW-1133">Transmembrane helix</keyword>
<evidence type="ECO:0000256" key="3">
    <source>
        <dbReference type="ARBA" id="ARBA00022692"/>
    </source>
</evidence>
<reference evidence="7 8" key="1">
    <citation type="submission" date="2020-08" db="EMBL/GenBank/DDBJ databases">
        <title>Genome sequence of Acidovorax monticola KACC 19171T.</title>
        <authorList>
            <person name="Hyun D.-W."/>
            <person name="Bae J.-W."/>
        </authorList>
    </citation>
    <scope>NUCLEOTIDE SEQUENCE [LARGE SCALE GENOMIC DNA]</scope>
    <source>
        <strain evidence="7 8">KACC 19171</strain>
    </source>
</reference>